<sequence>MADPPSWDHLPGAAGILTVHWASDSGFGPHSVPFHPVPTAQGRGLRPGPATSRGRKTRCLRSAVFVCLGLAEEGGVPTSSPPRIPSVTQSLRRKPRLLGPFPHGTVSQAAPQLPLSPSPPFSPELGVGMGTFLFGCVRKEGTSLSGRQKLKGK</sequence>
<organism evidence="2 3">
    <name type="scientific">Phyllostomus discolor</name>
    <name type="common">pale spear-nosed bat</name>
    <dbReference type="NCBI Taxonomy" id="89673"/>
    <lineage>
        <taxon>Eukaryota</taxon>
        <taxon>Metazoa</taxon>
        <taxon>Chordata</taxon>
        <taxon>Craniata</taxon>
        <taxon>Vertebrata</taxon>
        <taxon>Euteleostomi</taxon>
        <taxon>Mammalia</taxon>
        <taxon>Eutheria</taxon>
        <taxon>Laurasiatheria</taxon>
        <taxon>Chiroptera</taxon>
        <taxon>Yangochiroptera</taxon>
        <taxon>Phyllostomidae</taxon>
        <taxon>Phyllostominae</taxon>
        <taxon>Phyllostomus</taxon>
    </lineage>
</organism>
<dbReference type="Proteomes" id="UP000664940">
    <property type="component" value="Unassembled WGS sequence"/>
</dbReference>
<evidence type="ECO:0000256" key="1">
    <source>
        <dbReference type="SAM" id="MobiDB-lite"/>
    </source>
</evidence>
<gene>
    <name evidence="2" type="ORF">HJG60_008924</name>
</gene>
<feature type="region of interest" description="Disordered" evidence="1">
    <location>
        <begin position="95"/>
        <end position="122"/>
    </location>
</feature>
<reference evidence="2 3" key="1">
    <citation type="journal article" date="2020" name="Nature">
        <title>Six reference-quality genomes reveal evolution of bat adaptations.</title>
        <authorList>
            <person name="Jebb D."/>
            <person name="Huang Z."/>
            <person name="Pippel M."/>
            <person name="Hughes G.M."/>
            <person name="Lavrichenko K."/>
            <person name="Devanna P."/>
            <person name="Winkler S."/>
            <person name="Jermiin L.S."/>
            <person name="Skirmuntt E.C."/>
            <person name="Katzourakis A."/>
            <person name="Burkitt-Gray L."/>
            <person name="Ray D.A."/>
            <person name="Sullivan K.A.M."/>
            <person name="Roscito J.G."/>
            <person name="Kirilenko B.M."/>
            <person name="Davalos L.M."/>
            <person name="Corthals A.P."/>
            <person name="Power M.L."/>
            <person name="Jones G."/>
            <person name="Ransome R.D."/>
            <person name="Dechmann D.K.N."/>
            <person name="Locatelli A.G."/>
            <person name="Puechmaille S.J."/>
            <person name="Fedrigo O."/>
            <person name="Jarvis E.D."/>
            <person name="Hiller M."/>
            <person name="Vernes S.C."/>
            <person name="Myers E.W."/>
            <person name="Teeling E.C."/>
        </authorList>
    </citation>
    <scope>NUCLEOTIDE SEQUENCE [LARGE SCALE GENOMIC DNA]</scope>
    <source>
        <strain evidence="2">Bat1K_MPI-CBG_1</strain>
    </source>
</reference>
<dbReference type="AlphaFoldDB" id="A0A833YMK0"/>
<protein>
    <submittedName>
        <fullName evidence="2">Uncharacterized protein</fullName>
    </submittedName>
</protein>
<dbReference type="EMBL" id="JABVXQ010000013">
    <property type="protein sequence ID" value="KAF6081948.1"/>
    <property type="molecule type" value="Genomic_DNA"/>
</dbReference>
<feature type="region of interest" description="Disordered" evidence="1">
    <location>
        <begin position="32"/>
        <end position="56"/>
    </location>
</feature>
<accession>A0A833YMK0</accession>
<proteinExistence type="predicted"/>
<name>A0A833YMK0_9CHIR</name>
<comment type="caution">
    <text evidence="2">The sequence shown here is derived from an EMBL/GenBank/DDBJ whole genome shotgun (WGS) entry which is preliminary data.</text>
</comment>
<evidence type="ECO:0000313" key="2">
    <source>
        <dbReference type="EMBL" id="KAF6081948.1"/>
    </source>
</evidence>
<evidence type="ECO:0000313" key="3">
    <source>
        <dbReference type="Proteomes" id="UP000664940"/>
    </source>
</evidence>